<accession>A0ACD0NTE7</accession>
<gene>
    <name evidence="1" type="ORF">IE53DRAFT_370053</name>
</gene>
<keyword evidence="1" id="KW-0808">Transferase</keyword>
<dbReference type="EMBL" id="KZ820098">
    <property type="protein sequence ID" value="PWN49094.1"/>
    <property type="molecule type" value="Genomic_DNA"/>
</dbReference>
<dbReference type="Proteomes" id="UP000245626">
    <property type="component" value="Unassembled WGS sequence"/>
</dbReference>
<protein>
    <submittedName>
        <fullName evidence="1">S-adenosyl-L-methionine-dependent methyltransferase</fullName>
    </submittedName>
</protein>
<evidence type="ECO:0000313" key="1">
    <source>
        <dbReference type="EMBL" id="PWN49094.1"/>
    </source>
</evidence>
<evidence type="ECO:0000313" key="2">
    <source>
        <dbReference type="Proteomes" id="UP000245626"/>
    </source>
</evidence>
<name>A0ACD0NTE7_9BASI</name>
<sequence>MSTQPEHPAINPAPDSDLAKVRSLLASSEKVNDGDAWDKAWLSNLTPWDAKAPQPALLELLDGKHDDQLKVTGAGISSILPTQGIALVPGCGRGYDATLFAQRLGLQSWGVDISPTAVDQANQWLADQQLAEDVKSKINFAKADFFKLGTSETSVPELGASSVDLAYDYTFLCALPPSLRKDWSETYTRLLKPGGHLICLVYPIQGDRPGGPPFSISPQLVRSLLTGGENQGKWSELCDVEPKNSKGNRIGIERVMVWRRL</sequence>
<reference evidence="1 2" key="1">
    <citation type="journal article" date="2018" name="Mol. Biol. Evol.">
        <title>Broad Genomic Sampling Reveals a Smut Pathogenic Ancestry of the Fungal Clade Ustilaginomycotina.</title>
        <authorList>
            <person name="Kijpornyongpan T."/>
            <person name="Mondo S.J."/>
            <person name="Barry K."/>
            <person name="Sandor L."/>
            <person name="Lee J."/>
            <person name="Lipzen A."/>
            <person name="Pangilinan J."/>
            <person name="LaButti K."/>
            <person name="Hainaut M."/>
            <person name="Henrissat B."/>
            <person name="Grigoriev I.V."/>
            <person name="Spatafora J.W."/>
            <person name="Aime M.C."/>
        </authorList>
    </citation>
    <scope>NUCLEOTIDE SEQUENCE [LARGE SCALE GENOMIC DNA]</scope>
    <source>
        <strain evidence="1 2">SA 807</strain>
    </source>
</reference>
<keyword evidence="2" id="KW-1185">Reference proteome</keyword>
<keyword evidence="1" id="KW-0489">Methyltransferase</keyword>
<proteinExistence type="predicted"/>
<organism evidence="1 2">
    <name type="scientific">Violaceomyces palustris</name>
    <dbReference type="NCBI Taxonomy" id="1673888"/>
    <lineage>
        <taxon>Eukaryota</taxon>
        <taxon>Fungi</taxon>
        <taxon>Dikarya</taxon>
        <taxon>Basidiomycota</taxon>
        <taxon>Ustilaginomycotina</taxon>
        <taxon>Ustilaginomycetes</taxon>
        <taxon>Violaceomycetales</taxon>
        <taxon>Violaceomycetaceae</taxon>
        <taxon>Violaceomyces</taxon>
    </lineage>
</organism>